<feature type="signal peptide" evidence="10">
    <location>
        <begin position="1"/>
        <end position="38"/>
    </location>
</feature>
<dbReference type="FunFam" id="2.60.40.1120:FF:000003">
    <property type="entry name" value="Outer membrane protein Omp121"/>
    <property type="match status" value="1"/>
</dbReference>
<feature type="domain" description="TonB-dependent receptor plug" evidence="12">
    <location>
        <begin position="149"/>
        <end position="255"/>
    </location>
</feature>
<dbReference type="EMBL" id="WWEO01000042">
    <property type="protein sequence ID" value="NCD69737.1"/>
    <property type="molecule type" value="Genomic_DNA"/>
</dbReference>
<evidence type="ECO:0000256" key="7">
    <source>
        <dbReference type="ARBA" id="ARBA00023237"/>
    </source>
</evidence>
<dbReference type="InterPro" id="IPR037066">
    <property type="entry name" value="Plug_dom_sf"/>
</dbReference>
<dbReference type="NCBIfam" id="TIGR04057">
    <property type="entry name" value="SusC_RagA_signa"/>
    <property type="match status" value="1"/>
</dbReference>
<accession>A0A965ZHA6</accession>
<keyword evidence="14" id="KW-1185">Reference proteome</keyword>
<dbReference type="RefSeq" id="WP_166585723.1">
    <property type="nucleotide sequence ID" value="NZ_WWEO01000042.1"/>
</dbReference>
<dbReference type="InterPro" id="IPR023996">
    <property type="entry name" value="TonB-dep_OMP_SusC/RagA"/>
</dbReference>
<dbReference type="InterPro" id="IPR012910">
    <property type="entry name" value="Plug_dom"/>
</dbReference>
<reference evidence="13" key="2">
    <citation type="submission" date="2020-10" db="EMBL/GenBank/DDBJ databases">
        <title>Mucilaginibacter sp. nov., isolated from soil.</title>
        <authorList>
            <person name="Jeon C.O."/>
        </authorList>
    </citation>
    <scope>NUCLEOTIDE SEQUENCE</scope>
    <source>
        <strain evidence="13">R11</strain>
    </source>
</reference>
<comment type="caution">
    <text evidence="13">The sequence shown here is derived from an EMBL/GenBank/DDBJ whole genome shotgun (WGS) entry which is preliminary data.</text>
</comment>
<comment type="similarity">
    <text evidence="8 9">Belongs to the TonB-dependent receptor family.</text>
</comment>
<keyword evidence="3 8" id="KW-1134">Transmembrane beta strand</keyword>
<evidence type="ECO:0000259" key="12">
    <source>
        <dbReference type="Pfam" id="PF07715"/>
    </source>
</evidence>
<dbReference type="InterPro" id="IPR036942">
    <property type="entry name" value="Beta-barrel_TonB_sf"/>
</dbReference>
<protein>
    <submittedName>
        <fullName evidence="13">SusC/RagA family TonB-linked outer membrane protein</fullName>
    </submittedName>
</protein>
<comment type="subcellular location">
    <subcellularLocation>
        <location evidence="1 8">Cell outer membrane</location>
        <topology evidence="1 8">Multi-pass membrane protein</topology>
    </subcellularLocation>
</comment>
<feature type="domain" description="TonB-dependent receptor-like beta-barrel" evidence="11">
    <location>
        <begin position="435"/>
        <end position="999"/>
    </location>
</feature>
<proteinExistence type="inferred from homology"/>
<dbReference type="Pfam" id="PF07715">
    <property type="entry name" value="Plug"/>
    <property type="match status" value="1"/>
</dbReference>
<evidence type="ECO:0000256" key="3">
    <source>
        <dbReference type="ARBA" id="ARBA00022452"/>
    </source>
</evidence>
<dbReference type="AlphaFoldDB" id="A0A965ZHA6"/>
<dbReference type="Gene3D" id="2.170.130.10">
    <property type="entry name" value="TonB-dependent receptor, plug domain"/>
    <property type="match status" value="1"/>
</dbReference>
<keyword evidence="6 8" id="KW-0472">Membrane</keyword>
<evidence type="ECO:0000256" key="1">
    <source>
        <dbReference type="ARBA" id="ARBA00004571"/>
    </source>
</evidence>
<gene>
    <name evidence="13" type="ORF">GSY63_10260</name>
</gene>
<dbReference type="Gene3D" id="2.60.40.1120">
    <property type="entry name" value="Carboxypeptidase-like, regulatory domain"/>
    <property type="match status" value="1"/>
</dbReference>
<evidence type="ECO:0000313" key="13">
    <source>
        <dbReference type="EMBL" id="NCD69737.1"/>
    </source>
</evidence>
<feature type="chain" id="PRO_5037799272" evidence="10">
    <location>
        <begin position="39"/>
        <end position="1043"/>
    </location>
</feature>
<dbReference type="InterPro" id="IPR023997">
    <property type="entry name" value="TonB-dep_OMP_SusC/RagA_CS"/>
</dbReference>
<dbReference type="InterPro" id="IPR008969">
    <property type="entry name" value="CarboxyPept-like_regulatory"/>
</dbReference>
<dbReference type="Pfam" id="PF00593">
    <property type="entry name" value="TonB_dep_Rec_b-barrel"/>
    <property type="match status" value="1"/>
</dbReference>
<evidence type="ECO:0000256" key="8">
    <source>
        <dbReference type="PROSITE-ProRule" id="PRU01360"/>
    </source>
</evidence>
<dbReference type="Gene3D" id="2.40.170.20">
    <property type="entry name" value="TonB-dependent receptor, beta-barrel domain"/>
    <property type="match status" value="1"/>
</dbReference>
<keyword evidence="5 9" id="KW-0798">TonB box</keyword>
<dbReference type="NCBIfam" id="TIGR04056">
    <property type="entry name" value="OMP_RagA_SusC"/>
    <property type="match status" value="1"/>
</dbReference>
<keyword evidence="4 8" id="KW-0812">Transmembrane</keyword>
<evidence type="ECO:0000256" key="4">
    <source>
        <dbReference type="ARBA" id="ARBA00022692"/>
    </source>
</evidence>
<evidence type="ECO:0000256" key="9">
    <source>
        <dbReference type="RuleBase" id="RU003357"/>
    </source>
</evidence>
<keyword evidence="7 8" id="KW-0998">Cell outer membrane</keyword>
<evidence type="ECO:0000256" key="2">
    <source>
        <dbReference type="ARBA" id="ARBA00022448"/>
    </source>
</evidence>
<dbReference type="GO" id="GO:0009279">
    <property type="term" value="C:cell outer membrane"/>
    <property type="evidence" value="ECO:0007669"/>
    <property type="project" value="UniProtKB-SubCell"/>
</dbReference>
<dbReference type="SUPFAM" id="SSF49464">
    <property type="entry name" value="Carboxypeptidase regulatory domain-like"/>
    <property type="match status" value="1"/>
</dbReference>
<evidence type="ECO:0000259" key="11">
    <source>
        <dbReference type="Pfam" id="PF00593"/>
    </source>
</evidence>
<dbReference type="Proteomes" id="UP000638732">
    <property type="component" value="Unassembled WGS sequence"/>
</dbReference>
<evidence type="ECO:0000256" key="5">
    <source>
        <dbReference type="ARBA" id="ARBA00023077"/>
    </source>
</evidence>
<name>A0A965ZHA6_9SPHI</name>
<organism evidence="13 14">
    <name type="scientific">Mucilaginibacter agri</name>
    <dbReference type="NCBI Taxonomy" id="2695265"/>
    <lineage>
        <taxon>Bacteria</taxon>
        <taxon>Pseudomonadati</taxon>
        <taxon>Bacteroidota</taxon>
        <taxon>Sphingobacteriia</taxon>
        <taxon>Sphingobacteriales</taxon>
        <taxon>Sphingobacteriaceae</taxon>
        <taxon>Mucilaginibacter</taxon>
    </lineage>
</organism>
<dbReference type="SUPFAM" id="SSF56935">
    <property type="entry name" value="Porins"/>
    <property type="match status" value="1"/>
</dbReference>
<keyword evidence="10" id="KW-0732">Signal</keyword>
<dbReference type="PROSITE" id="PS52016">
    <property type="entry name" value="TONB_DEPENDENT_REC_3"/>
    <property type="match status" value="1"/>
</dbReference>
<reference evidence="13" key="1">
    <citation type="submission" date="2020-01" db="EMBL/GenBank/DDBJ databases">
        <authorList>
            <person name="Seo Y.L."/>
        </authorList>
    </citation>
    <scope>NUCLEOTIDE SEQUENCE</scope>
    <source>
        <strain evidence="13">R11</strain>
    </source>
</reference>
<dbReference type="Pfam" id="PF13715">
    <property type="entry name" value="CarbopepD_reg_2"/>
    <property type="match status" value="1"/>
</dbReference>
<keyword evidence="2 8" id="KW-0813">Transport</keyword>
<dbReference type="InterPro" id="IPR039426">
    <property type="entry name" value="TonB-dep_rcpt-like"/>
</dbReference>
<evidence type="ECO:0000313" key="14">
    <source>
        <dbReference type="Proteomes" id="UP000638732"/>
    </source>
</evidence>
<evidence type="ECO:0000256" key="6">
    <source>
        <dbReference type="ARBA" id="ARBA00023136"/>
    </source>
</evidence>
<sequence>MKKKLYTQMGRVKPTLRFSYYCLLGLSLALTDSTSAFSKPSISAKAKNISGALSNAAITVKGVVTDEKGQPLPGASIKIKNGTTGTVTDVNGAFSLSVPDASAVLQVSFTGYETREVTASSSQLKIQLQPGNKSLNEVVVVGYGTSKKANLITSIASVKGDAITERPTTVNVLQGLAGKAAGVNVMTNSGKPGGNPAVKIRGTGSINSSNSPLYVIDGVVGADPNSIDPNIVASVDVYKDAGSTAIYGSRGANGVIVITTKLGKKNSSDISFNNTVSFGTLQHEINLLDANGALELLKREYEYVPGRLAPHLDPTNNFARKSDLFNVDGTPKYNTDWQKEATRTAISHQHSLTFSGGKDDFTILANISYKNNEGIMLNSYAKQLNGYINIGWDVKPWLNIKASLNAGGYQSNNIEGNTLGLNAVREMYEFLPFMPVQYPDGTYSRKGDYPGEEDSENPVRLLKDVKDVTGRISTLGNFVGTFHLAKHLNFVTSFSGQLNSGYENYFSGNDVFGVSQQQGGVAQRTNTLNSVWSNEDYFSYDNLFGKHHVNAIVGASWYDYITSATKTGSENFFDNTFSYYNLGAGTVIETPSSSQIENQLNSFYTRVNYDYDGKYLFGASFRADGSSKFRGDNLYGYFPAFNAGWRVSKENFFKGLQSVISDLKIRGSYGLVGNQEIGNYPTVSLYNSTQSIFNQQKTSAVTLATFGNPDLKWEKSQQLDLGLDVSFLNGRIDFSGDYYNKITKDLIYFVQQPATSGYAGAYKNLGSIRNRGFELTLNTQNIVSKDFKWSSSINFSVNRSKVLNINHDIIYTWGGRIMEGEPLNEFYGYIRQGVWTQAQAAEAAKFGKLPGDLRYADLNNNGVKDAGDRTDLGNAMPKWEGNFTNTFTYKNLSLFLDLEAMYGNKLLNLTRFIMTGPTINVNSYAEVLNAYTPQNQNSTNAQVRLANDPYSDHEVADSHYVEDGSFLRVRNIALTYKFNKDWLKAIKMTNLSLGVNVENAFLFTKYKGYDPEATSFDASLNQGVDVYQYPKPRTISINLNANF</sequence>
<dbReference type="InterPro" id="IPR000531">
    <property type="entry name" value="Beta-barrel_TonB"/>
</dbReference>
<evidence type="ECO:0000256" key="10">
    <source>
        <dbReference type="SAM" id="SignalP"/>
    </source>
</evidence>